<sequence length="57" mass="6356">MEKFIPWALKRTPLWRPTPTQDAVGAPFFTEAFKSEAIECCLQLGVSIAAVARAYDL</sequence>
<organism evidence="1 2">
    <name type="scientific">Parapusillimonas granuli</name>
    <dbReference type="NCBI Taxonomy" id="380911"/>
    <lineage>
        <taxon>Bacteria</taxon>
        <taxon>Pseudomonadati</taxon>
        <taxon>Pseudomonadota</taxon>
        <taxon>Betaproteobacteria</taxon>
        <taxon>Burkholderiales</taxon>
        <taxon>Alcaligenaceae</taxon>
        <taxon>Parapusillimonas</taxon>
    </lineage>
</organism>
<proteinExistence type="predicted"/>
<keyword evidence="2" id="KW-1185">Reference proteome</keyword>
<dbReference type="AlphaFoldDB" id="A0A853G3K2"/>
<dbReference type="Proteomes" id="UP000559809">
    <property type="component" value="Unassembled WGS sequence"/>
</dbReference>
<evidence type="ECO:0000313" key="1">
    <source>
        <dbReference type="EMBL" id="NYT51938.1"/>
    </source>
</evidence>
<accession>A0A853G3K2</accession>
<gene>
    <name evidence="1" type="ORF">H0A72_21750</name>
</gene>
<protein>
    <submittedName>
        <fullName evidence="1">Transposase</fullName>
    </submittedName>
</protein>
<dbReference type="EMBL" id="JACCEM010000022">
    <property type="protein sequence ID" value="NYT51938.1"/>
    <property type="molecule type" value="Genomic_DNA"/>
</dbReference>
<dbReference type="RefSeq" id="WP_180158609.1">
    <property type="nucleotide sequence ID" value="NZ_JACCEM010000022.1"/>
</dbReference>
<comment type="caution">
    <text evidence="1">The sequence shown here is derived from an EMBL/GenBank/DDBJ whole genome shotgun (WGS) entry which is preliminary data.</text>
</comment>
<evidence type="ECO:0000313" key="2">
    <source>
        <dbReference type="Proteomes" id="UP000559809"/>
    </source>
</evidence>
<reference evidence="1 2" key="1">
    <citation type="submission" date="2020-07" db="EMBL/GenBank/DDBJ databases">
        <title>Taxonomic revisions and descriptions of new bacterial species based on genomic comparisons in the high-G+C-content subgroup of the family Alcaligenaceae.</title>
        <authorList>
            <person name="Szabo A."/>
            <person name="Felfoldi T."/>
        </authorList>
    </citation>
    <scope>NUCLEOTIDE SEQUENCE [LARGE SCALE GENOMIC DNA]</scope>
    <source>
        <strain evidence="1 2">LMG 24012</strain>
    </source>
</reference>
<name>A0A853G3K2_9BURK</name>